<dbReference type="Proteomes" id="UP000005087">
    <property type="component" value="Chromosome"/>
</dbReference>
<evidence type="ECO:0000313" key="3">
    <source>
        <dbReference type="Proteomes" id="UP000005087"/>
    </source>
</evidence>
<accession>I1D0N5</accession>
<dbReference type="EMBL" id="CM001484">
    <property type="protein sequence ID" value="EIE98509.1"/>
    <property type="molecule type" value="Genomic_DNA"/>
</dbReference>
<dbReference type="AlphaFoldDB" id="I1D0N5"/>
<protein>
    <submittedName>
        <fullName evidence="2">Uncharacterized protein</fullName>
    </submittedName>
</protein>
<reference evidence="2 3" key="1">
    <citation type="submission" date="2011-09" db="EMBL/GenBank/DDBJ databases">
        <authorList>
            <consortium name="US DOE Joint Genome Institute (JGI-PGF)"/>
            <person name="Lucas S."/>
            <person name="Han J."/>
            <person name="Lapidus A."/>
            <person name="Cheng J.-F."/>
            <person name="Goodwin L."/>
            <person name="Pitluck S."/>
            <person name="Peters L."/>
            <person name="Land M.L."/>
            <person name="Hauser L."/>
            <person name="Brambilla E."/>
            <person name="Klenk H.-P."/>
            <person name="Woyke T.J."/>
        </authorList>
    </citation>
    <scope>NUCLEOTIDE SEQUENCE [LARGE SCALE GENOMIC DNA]</scope>
    <source>
        <strain evidence="2 3">K62</strain>
    </source>
</reference>
<evidence type="ECO:0000313" key="2">
    <source>
        <dbReference type="EMBL" id="EIE98509.1"/>
    </source>
</evidence>
<organism evidence="2 3">
    <name type="scientific">Saccharomonospora glauca K62</name>
    <dbReference type="NCBI Taxonomy" id="928724"/>
    <lineage>
        <taxon>Bacteria</taxon>
        <taxon>Bacillati</taxon>
        <taxon>Actinomycetota</taxon>
        <taxon>Actinomycetes</taxon>
        <taxon>Pseudonocardiales</taxon>
        <taxon>Pseudonocardiaceae</taxon>
        <taxon>Saccharomonospora</taxon>
    </lineage>
</organism>
<sequence>MTLVRKVAAIAAIAVSALTVGVSAASAEPATTAACPPGHVEHPVEGCIPLPPGPY</sequence>
<name>I1D0N5_9PSEU</name>
<dbReference type="HOGENOM" id="CLU_3029746_0_0_11"/>
<keyword evidence="3" id="KW-1185">Reference proteome</keyword>
<dbReference type="RefSeq" id="WP_005463267.1">
    <property type="nucleotide sequence ID" value="NZ_CM001484.1"/>
</dbReference>
<feature type="signal peptide" evidence="1">
    <location>
        <begin position="1"/>
        <end position="27"/>
    </location>
</feature>
<gene>
    <name evidence="2" type="ORF">SacglDRAFT_01594</name>
</gene>
<dbReference type="STRING" id="928724.SacglDRAFT_01594"/>
<reference evidence="3" key="2">
    <citation type="submission" date="2012-01" db="EMBL/GenBank/DDBJ databases">
        <title>Noncontiguous Finished sequence of chromosome of Saccharomonospora glauca K62.</title>
        <authorList>
            <consortium name="US DOE Joint Genome Institute"/>
            <person name="Lucas S."/>
            <person name="Han J."/>
            <person name="Lapidus A."/>
            <person name="Cheng J.-F."/>
            <person name="Goodwin L."/>
            <person name="Pitluck S."/>
            <person name="Peters L."/>
            <person name="Mikhailova N."/>
            <person name="Held B."/>
            <person name="Detter J.C."/>
            <person name="Han C."/>
            <person name="Tapia R."/>
            <person name="Land M."/>
            <person name="Hauser L."/>
            <person name="Kyrpides N."/>
            <person name="Ivanova N."/>
            <person name="Pagani I."/>
            <person name="Brambilla E.-M."/>
            <person name="Klenk H.-P."/>
            <person name="Woyke T."/>
        </authorList>
    </citation>
    <scope>NUCLEOTIDE SEQUENCE [LARGE SCALE GENOMIC DNA]</scope>
    <source>
        <strain evidence="3">K62</strain>
    </source>
</reference>
<proteinExistence type="predicted"/>
<feature type="chain" id="PRO_5003638349" evidence="1">
    <location>
        <begin position="28"/>
        <end position="55"/>
    </location>
</feature>
<keyword evidence="1" id="KW-0732">Signal</keyword>
<evidence type="ECO:0000256" key="1">
    <source>
        <dbReference type="SAM" id="SignalP"/>
    </source>
</evidence>